<dbReference type="PIRSF" id="PIRSF028065">
    <property type="entry name" value="UCP028065"/>
    <property type="match status" value="1"/>
</dbReference>
<proteinExistence type="predicted"/>
<evidence type="ECO:0000313" key="3">
    <source>
        <dbReference type="Proteomes" id="UP000018837"/>
    </source>
</evidence>
<dbReference type="AlphaFoldDB" id="W2C1Q5"/>
<dbReference type="GO" id="GO:1901530">
    <property type="term" value="P:response to hypochlorite"/>
    <property type="evidence" value="ECO:0007669"/>
    <property type="project" value="TreeGrafter"/>
</dbReference>
<evidence type="ECO:0000256" key="1">
    <source>
        <dbReference type="SAM" id="Phobius"/>
    </source>
</evidence>
<dbReference type="PATRIC" id="fig|1411148.3.peg.1918"/>
<protein>
    <submittedName>
        <fullName evidence="2">Membrane protein</fullName>
    </submittedName>
</protein>
<gene>
    <name evidence="2" type="ORF">N425_11675</name>
</gene>
<feature type="transmembrane region" description="Helical" evidence="1">
    <location>
        <begin position="125"/>
        <end position="144"/>
    </location>
</feature>
<dbReference type="InterPro" id="IPR007339">
    <property type="entry name" value="RclC-like"/>
</dbReference>
<accession>W2C1Q5</accession>
<feature type="transmembrane region" description="Helical" evidence="1">
    <location>
        <begin position="98"/>
        <end position="118"/>
    </location>
</feature>
<organism evidence="2 3">
    <name type="scientific">Tannerella sp. oral taxon BU063 isolate Cell 2</name>
    <dbReference type="NCBI Taxonomy" id="1411148"/>
    <lineage>
        <taxon>Bacteria</taxon>
        <taxon>Pseudomonadati</taxon>
        <taxon>Bacteroidota</taxon>
        <taxon>Bacteroidia</taxon>
        <taxon>Bacteroidales</taxon>
        <taxon>Tannerellaceae</taxon>
        <taxon>Tannerella</taxon>
    </lineage>
</organism>
<dbReference type="Pfam" id="PF04224">
    <property type="entry name" value="DUF417"/>
    <property type="match status" value="1"/>
</dbReference>
<feature type="transmembrane region" description="Helical" evidence="1">
    <location>
        <begin position="26"/>
        <end position="44"/>
    </location>
</feature>
<dbReference type="PANTHER" id="PTHR40106:SF1">
    <property type="entry name" value="INNER MEMBRANE PROTEIN RCLC"/>
    <property type="match status" value="1"/>
</dbReference>
<feature type="transmembrane region" description="Helical" evidence="1">
    <location>
        <begin position="164"/>
        <end position="184"/>
    </location>
</feature>
<dbReference type="Proteomes" id="UP000018837">
    <property type="component" value="Unassembled WGS sequence"/>
</dbReference>
<keyword evidence="1" id="KW-0472">Membrane</keyword>
<comment type="caution">
    <text evidence="2">The sequence shown here is derived from an EMBL/GenBank/DDBJ whole genome shotgun (WGS) entry which is preliminary data.</text>
</comment>
<dbReference type="EMBL" id="AYUF01000491">
    <property type="protein sequence ID" value="ETK01124.1"/>
    <property type="molecule type" value="Genomic_DNA"/>
</dbReference>
<keyword evidence="1" id="KW-1133">Transmembrane helix</keyword>
<name>W2C1Q5_9BACT</name>
<reference evidence="2 3" key="1">
    <citation type="submission" date="2013-11" db="EMBL/GenBank/DDBJ databases">
        <title>Single cell genomics of uncultured Tannerella BU063 (oral taxon 286).</title>
        <authorList>
            <person name="Beall C.J."/>
            <person name="Campbell A.G."/>
            <person name="Griffen A.L."/>
            <person name="Podar M."/>
            <person name="Leys E.J."/>
        </authorList>
    </citation>
    <scope>NUCLEOTIDE SEQUENCE [LARGE SCALE GENOMIC DNA]</scope>
    <source>
        <strain evidence="2">Cell 2</strain>
    </source>
</reference>
<evidence type="ECO:0000313" key="2">
    <source>
        <dbReference type="EMBL" id="ETK01124.1"/>
    </source>
</evidence>
<dbReference type="PANTHER" id="PTHR40106">
    <property type="entry name" value="INNER MEMBRANE PROTEIN RCLC"/>
    <property type="match status" value="1"/>
</dbReference>
<sequence length="196" mass="21437">MKENKPNLLTAALEAAASAQKLGINLIRVAILIIFVWIGGLKFWNYEAEGIVPFVANSPFMSFFYTKSAPEYKQYKLKEGELDEAKHQWHVENNTYGFSHGLGILIMSIGILTFLGIFCPKIGAVGATLAIIMTIGTLSFLVTTPEVWVPDLGSGEHGFPLLTGAGRLVIKDTAILAGAIVVLSDCARRILRKREE</sequence>
<dbReference type="GO" id="GO:0005886">
    <property type="term" value="C:plasma membrane"/>
    <property type="evidence" value="ECO:0007669"/>
    <property type="project" value="TreeGrafter"/>
</dbReference>
<keyword evidence="1" id="KW-0812">Transmembrane</keyword>
<dbReference type="InterPro" id="IPR016865">
    <property type="entry name" value="RclC"/>
</dbReference>